<dbReference type="InterPro" id="IPR050708">
    <property type="entry name" value="T6SS_VgrG/RHS"/>
</dbReference>
<dbReference type="InterPro" id="IPR056823">
    <property type="entry name" value="TEN-like_YD-shell"/>
</dbReference>
<dbReference type="PANTHER" id="PTHR32305:SF15">
    <property type="entry name" value="PROTEIN RHSA-RELATED"/>
    <property type="match status" value="1"/>
</dbReference>
<proteinExistence type="predicted"/>
<dbReference type="InterPro" id="IPR006530">
    <property type="entry name" value="YD"/>
</dbReference>
<dbReference type="EMBL" id="CP089983">
    <property type="protein sequence ID" value="WXB05718.1"/>
    <property type="molecule type" value="Genomic_DNA"/>
</dbReference>
<evidence type="ECO:0000259" key="3">
    <source>
        <dbReference type="Pfam" id="PF20148"/>
    </source>
</evidence>
<evidence type="ECO:0000259" key="4">
    <source>
        <dbReference type="Pfam" id="PF25023"/>
    </source>
</evidence>
<dbReference type="InterPro" id="IPR022385">
    <property type="entry name" value="Rhs_assc_core"/>
</dbReference>
<evidence type="ECO:0000256" key="2">
    <source>
        <dbReference type="SAM" id="MobiDB-lite"/>
    </source>
</evidence>
<evidence type="ECO:0000313" key="6">
    <source>
        <dbReference type="Proteomes" id="UP001374803"/>
    </source>
</evidence>
<feature type="region of interest" description="Disordered" evidence="2">
    <location>
        <begin position="1286"/>
        <end position="1319"/>
    </location>
</feature>
<gene>
    <name evidence="5" type="ORF">LVJ94_00370</name>
</gene>
<name>A0ABZ2L4C9_9BACT</name>
<dbReference type="SUPFAM" id="SSF101898">
    <property type="entry name" value="NHL repeat"/>
    <property type="match status" value="1"/>
</dbReference>
<feature type="domain" description="Teneurin-like YD-shell" evidence="4">
    <location>
        <begin position="493"/>
        <end position="670"/>
    </location>
</feature>
<dbReference type="Gene3D" id="2.180.10.10">
    <property type="entry name" value="RHS repeat-associated core"/>
    <property type="match status" value="2"/>
</dbReference>
<keyword evidence="1" id="KW-0677">Repeat</keyword>
<evidence type="ECO:0000256" key="1">
    <source>
        <dbReference type="ARBA" id="ARBA00022737"/>
    </source>
</evidence>
<feature type="domain" description="Teneurin-like YD-shell" evidence="4">
    <location>
        <begin position="1002"/>
        <end position="1223"/>
    </location>
</feature>
<dbReference type="Pfam" id="PF25023">
    <property type="entry name" value="TEN_YD-shell"/>
    <property type="match status" value="3"/>
</dbReference>
<protein>
    <submittedName>
        <fullName evidence="5">DUF6531 domain-containing protein</fullName>
    </submittedName>
</protein>
<feature type="region of interest" description="Disordered" evidence="2">
    <location>
        <begin position="940"/>
        <end position="962"/>
    </location>
</feature>
<dbReference type="PANTHER" id="PTHR32305">
    <property type="match status" value="1"/>
</dbReference>
<dbReference type="RefSeq" id="WP_394835364.1">
    <property type="nucleotide sequence ID" value="NZ_CP089929.1"/>
</dbReference>
<dbReference type="Proteomes" id="UP001374803">
    <property type="component" value="Chromosome"/>
</dbReference>
<evidence type="ECO:0000313" key="5">
    <source>
        <dbReference type="EMBL" id="WXB05718.1"/>
    </source>
</evidence>
<sequence>MLGSKFMDIVLGIDRHIEIVPTPAGPVPTPMPNVFFGVIFDPAQLASLALADCPAVAVVAMALDPIGAVVNIAADAIEGTGGGLVLINGVPATNTMTTVSNRYGIPHIVIPPGTMFVVSGKPMHIGDAVYNLGSSSVWFSGRRAVRTLIDPAFTCSEPVRLPTGITMPVPLGAPVVIGGWPMPDLQAMVSRTIRNAVTGRIKKAISKPLGKLVGRIPNQRLRQLLATYKCFVTGDPVDVATGRMFTSATDFDLPGPMPLTFEREYSSAVSDRDGVLGHGWCHSLDEEAWIERGRVVYRGGDGREIQFDTIDLPGRQIRVGDSLYEPVNRLWLSCVQDGFDVTTAQGEVHQLRPVQGDRWAGRFRLSRILSRDGHAIEIDYDERACLEWVRDSEGRVLRFEHDQQGRLAQVWLPHPSAPGFVPHVRYEYSPDGNLLAVHDALGNTERYEYSGHLMVRRTDRTGLSFYFGYDGLDASACCVRTWGDGGIYDHELVYDKERRKTVVTNSLGAMTLYEMNEALFVVKVTDAQGGVMELAYDDQLRQVREVEPSGEVTEWEYDARGNCVRVVEPGGFARRMAFDQRDQCISVVDSLGAEHALAYDNYGRVVTLVDPLGQVTTLDYERGRLSYLRTPDGRETRLAYDSERRLETVTLSNGATMTRQFDALGRLLEARDARGGVRRFAYTALGDVTAVMDPLGLVSEYRYDGERNLVEARDPSRQLRLTYSGFHRVAAREEAGTRVTFAYDTEQRLTAIVNEAGERHEFELDVLGNVHKETGFDGSTRTYLRDKSGRVTETLHPSGRSSKGVYDVAGRLVEVTHSDGTFAKFQYDGFGRLVEAVNESSHVKLERDRLGRVVRESQDGGQTWVRSAYGSAGDRTRLESDLGAYQAIELDALGDVVALAHGSRQPAAGRLRFQRDVAGLETARELAGGIRVEWALDAEGRPSERRTTRHAPGEDAVSSSQRGSWAPLWRAAGDVESLDARSYLWRGRDQLDAVVSASTGPTFYDHDARGRLVRERRPAEQRVVERAMDVVGNVYRSADGSDRRYGKGGRIEHADGIQYEHDADGNLLKRLEVDGQAWLYRWNGHGLLAEVERPDGTRVRLEYDALGRRTKKAVVAVSGGAAAAKETRFVWDGDTVLHELDAKKPPTTWYWEPGTFTPVMKEQASKRWCIASDHLGTPIEMYDELGEIAWKMQLDTVGVPSFEIGKAEDCPWRWPGQYDDPELELAYNRWRYFSRHIVGFISDDPLGIQGGMRLCAYPADPSMWIDPLGLTEWFIRYVSEEEAKQSASNLKGDDNLHPRPHGNTTGRGPKWISEEQGEHRLASQGPWRLRIAAKDGTTAWLRSLGVNFDDLANEKAAPKRVINKSNERGSHGVGVDLLAQLNDNITKITATAVDNGKNKGKNKKKGGC</sequence>
<feature type="domain" description="DUF6531" evidence="3">
    <location>
        <begin position="234"/>
        <end position="307"/>
    </location>
</feature>
<dbReference type="NCBIfam" id="TIGR03696">
    <property type="entry name" value="Rhs_assc_core"/>
    <property type="match status" value="1"/>
</dbReference>
<keyword evidence="6" id="KW-1185">Reference proteome</keyword>
<reference evidence="5" key="1">
    <citation type="submission" date="2021-12" db="EMBL/GenBank/DDBJ databases">
        <title>Discovery of the Pendulisporaceae a myxobacterial family with distinct sporulation behavior and unique specialized metabolism.</title>
        <authorList>
            <person name="Garcia R."/>
            <person name="Popoff A."/>
            <person name="Bader C.D."/>
            <person name="Loehr J."/>
            <person name="Walesch S."/>
            <person name="Walt C."/>
            <person name="Boldt J."/>
            <person name="Bunk B."/>
            <person name="Haeckl F.J.F.P.J."/>
            <person name="Gunesch A.P."/>
            <person name="Birkelbach J."/>
            <person name="Nuebel U."/>
            <person name="Pietschmann T."/>
            <person name="Bach T."/>
            <person name="Mueller R."/>
        </authorList>
    </citation>
    <scope>NUCLEOTIDE SEQUENCE</scope>
    <source>
        <strain evidence="5">MSr11367</strain>
    </source>
</reference>
<dbReference type="InterPro" id="IPR045351">
    <property type="entry name" value="DUF6531"/>
</dbReference>
<accession>A0ABZ2L4C9</accession>
<feature type="domain" description="Teneurin-like YD-shell" evidence="4">
    <location>
        <begin position="696"/>
        <end position="829"/>
    </location>
</feature>
<dbReference type="Pfam" id="PF20148">
    <property type="entry name" value="DUF6531"/>
    <property type="match status" value="1"/>
</dbReference>
<dbReference type="CDD" id="cd14740">
    <property type="entry name" value="PAAR_4"/>
    <property type="match status" value="1"/>
</dbReference>
<organism evidence="5 6">
    <name type="scientific">Pendulispora rubella</name>
    <dbReference type="NCBI Taxonomy" id="2741070"/>
    <lineage>
        <taxon>Bacteria</taxon>
        <taxon>Pseudomonadati</taxon>
        <taxon>Myxococcota</taxon>
        <taxon>Myxococcia</taxon>
        <taxon>Myxococcales</taxon>
        <taxon>Sorangiineae</taxon>
        <taxon>Pendulisporaceae</taxon>
        <taxon>Pendulispora</taxon>
    </lineage>
</organism>
<dbReference type="NCBIfam" id="TIGR01643">
    <property type="entry name" value="YD_repeat_2x"/>
    <property type="match status" value="8"/>
</dbReference>